<proteinExistence type="predicted"/>
<feature type="compositionally biased region" description="Basic and acidic residues" evidence="1">
    <location>
        <begin position="492"/>
        <end position="501"/>
    </location>
</feature>
<dbReference type="InterPro" id="IPR036322">
    <property type="entry name" value="WD40_repeat_dom_sf"/>
</dbReference>
<dbReference type="SUPFAM" id="SSF50978">
    <property type="entry name" value="WD40 repeat-like"/>
    <property type="match status" value="1"/>
</dbReference>
<name>A0A7S2VUR7_9EUKA</name>
<dbReference type="SMART" id="SM00320">
    <property type="entry name" value="WD40"/>
    <property type="match status" value="2"/>
</dbReference>
<dbReference type="GO" id="GO:0006914">
    <property type="term" value="P:autophagy"/>
    <property type="evidence" value="ECO:0007669"/>
    <property type="project" value="InterPro"/>
</dbReference>
<dbReference type="InterPro" id="IPR001680">
    <property type="entry name" value="WD40_rpt"/>
</dbReference>
<dbReference type="GO" id="GO:0005737">
    <property type="term" value="C:cytoplasm"/>
    <property type="evidence" value="ECO:0007669"/>
    <property type="project" value="TreeGrafter"/>
</dbReference>
<dbReference type="PANTHER" id="PTHR13268">
    <property type="entry name" value="BREAST CARCINOMA AMPLIFIED SEQUENCE 3"/>
    <property type="match status" value="1"/>
</dbReference>
<organism evidence="3">
    <name type="scientific">Norrisiella sphaerica</name>
    <dbReference type="NCBI Taxonomy" id="552664"/>
    <lineage>
        <taxon>Eukaryota</taxon>
        <taxon>Sar</taxon>
        <taxon>Rhizaria</taxon>
        <taxon>Cercozoa</taxon>
        <taxon>Chlorarachniophyceae</taxon>
        <taxon>Norrisiella</taxon>
    </lineage>
</organism>
<dbReference type="InterPro" id="IPR045142">
    <property type="entry name" value="BCAS3-like"/>
</dbReference>
<sequence>MAELLQDLVRRARGYNVPSTTERNYERAWFFRRRLFSLHLSGKKRLFLALGMSDGFRVLEIDNTEIHLIASHDENGPVDIVEPLLKPVSSSERTNVSTISNLRLLVTSGNNRSAFPNTCVRIYSLQKKDYIHVLRLRSPVINVQASERASAFAVHLKGEVQIFGSKDFRFLYTVSCYTSFGPGPTFSLGPCWLAFAGGISQASANGSNPHLGTTIPSISTLSKKNYKETLSSLTKDVMSGLYSLGNLGGKRLAKYLSNEEESGVKGASHAGHATGFLTIFDIHTKKTLCTFRAHSHAIAYVAFDNSGSMVVTAGADGQYLHVWQMLNPHHGEKTGVYTPCAPRLVYKIFRGITHAHICNVSFSPDTRMLAISSQHGTTHIYRLEIHQSNMHGLPVISRQSETSNAENIATSTPFHRIRHQSLGTMDAEPMAMISAFHTISKTPTLAVVTSSQQLILHDLSKVYDDSAEGNGKWALKVSETWQLPTLLREKKNTPKIKEKRAAQKGNGGNKKSNWLSHVEMNTYKSNEVPFWASPQFEMESLTRIGTKQASMDANLHREIQNPDYLFWEDLNFEPIEYRKHVSFSGLKVHPCGLESKQSQGDIAINGKILDAMESPMLTSTAEDTMNDDLAKIVI</sequence>
<evidence type="ECO:0000259" key="2">
    <source>
        <dbReference type="Pfam" id="PF21034"/>
    </source>
</evidence>
<dbReference type="PANTHER" id="PTHR13268:SF0">
    <property type="entry name" value="BCAS3 MICROTUBULE ASSOCIATED CELL MIGRATION FACTOR"/>
    <property type="match status" value="1"/>
</dbReference>
<dbReference type="InterPro" id="IPR048382">
    <property type="entry name" value="BCAS3_WD40"/>
</dbReference>
<dbReference type="GO" id="GO:0042594">
    <property type="term" value="P:response to starvation"/>
    <property type="evidence" value="ECO:0007669"/>
    <property type="project" value="TreeGrafter"/>
</dbReference>
<dbReference type="EMBL" id="HBHC01000651">
    <property type="protein sequence ID" value="CAD9650255.1"/>
    <property type="molecule type" value="Transcribed_RNA"/>
</dbReference>
<accession>A0A7S2VUR7</accession>
<dbReference type="Gene3D" id="2.130.10.10">
    <property type="entry name" value="YVTN repeat-like/Quinoprotein amine dehydrogenase"/>
    <property type="match status" value="1"/>
</dbReference>
<feature type="region of interest" description="Disordered" evidence="1">
    <location>
        <begin position="492"/>
        <end position="513"/>
    </location>
</feature>
<reference evidence="3" key="1">
    <citation type="submission" date="2021-01" db="EMBL/GenBank/DDBJ databases">
        <authorList>
            <person name="Corre E."/>
            <person name="Pelletier E."/>
            <person name="Niang G."/>
            <person name="Scheremetjew M."/>
            <person name="Finn R."/>
            <person name="Kale V."/>
            <person name="Holt S."/>
            <person name="Cochrane G."/>
            <person name="Meng A."/>
            <person name="Brown T."/>
            <person name="Cohen L."/>
        </authorList>
    </citation>
    <scope>NUCLEOTIDE SEQUENCE</scope>
    <source>
        <strain evidence="3">BC52</strain>
    </source>
</reference>
<gene>
    <name evidence="3" type="ORF">NSPH01132_LOCUS352</name>
</gene>
<dbReference type="InterPro" id="IPR015943">
    <property type="entry name" value="WD40/YVTN_repeat-like_dom_sf"/>
</dbReference>
<dbReference type="AlphaFoldDB" id="A0A7S2VUR7"/>
<evidence type="ECO:0000313" key="3">
    <source>
        <dbReference type="EMBL" id="CAD9650255.1"/>
    </source>
</evidence>
<protein>
    <recommendedName>
        <fullName evidence="2">BCAS3 WD40 domain-containing protein</fullName>
    </recommendedName>
</protein>
<feature type="domain" description="BCAS3 WD40" evidence="2">
    <location>
        <begin position="39"/>
        <end position="384"/>
    </location>
</feature>
<evidence type="ECO:0000256" key="1">
    <source>
        <dbReference type="SAM" id="MobiDB-lite"/>
    </source>
</evidence>
<dbReference type="Pfam" id="PF21034">
    <property type="entry name" value="BCAS3_WD40"/>
    <property type="match status" value="1"/>
</dbReference>